<dbReference type="Proteomes" id="UP001060123">
    <property type="component" value="Chromosome"/>
</dbReference>
<evidence type="ECO:0000313" key="3">
    <source>
        <dbReference type="Proteomes" id="UP001060123"/>
    </source>
</evidence>
<protein>
    <submittedName>
        <fullName evidence="2">Helix-turn-helix domain-containing protein</fullName>
    </submittedName>
</protein>
<dbReference type="EMBL" id="CP104143">
    <property type="protein sequence ID" value="UWU13241.1"/>
    <property type="molecule type" value="Genomic_DNA"/>
</dbReference>
<dbReference type="SUPFAM" id="SSF47413">
    <property type="entry name" value="lambda repressor-like DNA-binding domains"/>
    <property type="match status" value="1"/>
</dbReference>
<dbReference type="CDD" id="cd00093">
    <property type="entry name" value="HTH_XRE"/>
    <property type="match status" value="1"/>
</dbReference>
<proteinExistence type="predicted"/>
<reference evidence="2" key="1">
    <citation type="submission" date="2022-09" db="EMBL/GenBank/DDBJ databases">
        <title>Australian commercial rhizobial inoculants.</title>
        <authorList>
            <person name="Kohlmeier M.G."/>
            <person name="O'Hara G.W."/>
            <person name="Colombi E."/>
            <person name="Ramsay J.P."/>
            <person name="Terpolilli J."/>
        </authorList>
    </citation>
    <scope>NUCLEOTIDE SEQUENCE</scope>
    <source>
        <strain evidence="2">WSM1592</strain>
    </source>
</reference>
<dbReference type="RefSeq" id="WP_245209203.1">
    <property type="nucleotide sequence ID" value="NZ_CP104143.1"/>
</dbReference>
<dbReference type="PROSITE" id="PS50943">
    <property type="entry name" value="HTH_CROC1"/>
    <property type="match status" value="1"/>
</dbReference>
<feature type="domain" description="HTH cro/C1-type" evidence="1">
    <location>
        <begin position="1"/>
        <end position="41"/>
    </location>
</feature>
<dbReference type="Gene3D" id="1.10.260.40">
    <property type="entry name" value="lambda repressor-like DNA-binding domains"/>
    <property type="match status" value="1"/>
</dbReference>
<evidence type="ECO:0000259" key="1">
    <source>
        <dbReference type="PROSITE" id="PS50943"/>
    </source>
</evidence>
<dbReference type="InterPro" id="IPR010982">
    <property type="entry name" value="Lambda_DNA-bd_dom_sf"/>
</dbReference>
<gene>
    <name evidence="2" type="ORF">N2599_13920</name>
</gene>
<dbReference type="Pfam" id="PF01381">
    <property type="entry name" value="HTH_3"/>
    <property type="match status" value="1"/>
</dbReference>
<sequence length="144" mass="15611">MASAIGVSKSALAHYERGERTPDGDVLALYRQRYGVNVNWIVTGEGEMFDDPSAAPAPTASFDTKLLDRLAGIVTAVHRATGIRIAAEKVAVEAGNLYNDLIKKADDIRDQDEVSSLLPWVENKLRKRLEEATSKPGTGKRSAS</sequence>
<dbReference type="InterPro" id="IPR001387">
    <property type="entry name" value="Cro/C1-type_HTH"/>
</dbReference>
<accession>A0ABY5XFE5</accession>
<keyword evidence="3" id="KW-1185">Reference proteome</keyword>
<organism evidence="2 3">
    <name type="scientific">Rhizobium sullae</name>
    <name type="common">Rhizobium hedysari</name>
    <dbReference type="NCBI Taxonomy" id="50338"/>
    <lineage>
        <taxon>Bacteria</taxon>
        <taxon>Pseudomonadati</taxon>
        <taxon>Pseudomonadota</taxon>
        <taxon>Alphaproteobacteria</taxon>
        <taxon>Hyphomicrobiales</taxon>
        <taxon>Rhizobiaceae</taxon>
        <taxon>Rhizobium/Agrobacterium group</taxon>
        <taxon>Rhizobium</taxon>
    </lineage>
</organism>
<name>A0ABY5XFE5_RHISU</name>
<evidence type="ECO:0000313" key="2">
    <source>
        <dbReference type="EMBL" id="UWU13241.1"/>
    </source>
</evidence>